<evidence type="ECO:0000313" key="4">
    <source>
        <dbReference type="Proteomes" id="UP001208570"/>
    </source>
</evidence>
<dbReference type="PANTHER" id="PTHR35270">
    <property type="entry name" value="FUSELESS, ISOFORM A"/>
    <property type="match status" value="1"/>
</dbReference>
<organism evidence="3 4">
    <name type="scientific">Paralvinella palmiformis</name>
    <dbReference type="NCBI Taxonomy" id="53620"/>
    <lineage>
        <taxon>Eukaryota</taxon>
        <taxon>Metazoa</taxon>
        <taxon>Spiralia</taxon>
        <taxon>Lophotrochozoa</taxon>
        <taxon>Annelida</taxon>
        <taxon>Polychaeta</taxon>
        <taxon>Sedentaria</taxon>
        <taxon>Canalipalpata</taxon>
        <taxon>Terebellida</taxon>
        <taxon>Terebelliformia</taxon>
        <taxon>Alvinellidae</taxon>
        <taxon>Paralvinella</taxon>
    </lineage>
</organism>
<dbReference type="PANTHER" id="PTHR35270:SF2">
    <property type="entry name" value="FUSELESS, ISOFORM A"/>
    <property type="match status" value="1"/>
</dbReference>
<evidence type="ECO:0000256" key="2">
    <source>
        <dbReference type="SAM" id="Phobius"/>
    </source>
</evidence>
<dbReference type="Pfam" id="PF15993">
    <property type="entry name" value="Fuseless"/>
    <property type="match status" value="1"/>
</dbReference>
<evidence type="ECO:0008006" key="5">
    <source>
        <dbReference type="Google" id="ProtNLM"/>
    </source>
</evidence>
<evidence type="ECO:0000313" key="3">
    <source>
        <dbReference type="EMBL" id="KAK2170695.1"/>
    </source>
</evidence>
<keyword evidence="2" id="KW-0812">Transmembrane</keyword>
<dbReference type="AlphaFoldDB" id="A0AAD9NHW9"/>
<proteinExistence type="predicted"/>
<feature type="transmembrane region" description="Helical" evidence="2">
    <location>
        <begin position="7"/>
        <end position="28"/>
    </location>
</feature>
<feature type="compositionally biased region" description="Polar residues" evidence="1">
    <location>
        <begin position="403"/>
        <end position="430"/>
    </location>
</feature>
<feature type="region of interest" description="Disordered" evidence="1">
    <location>
        <begin position="400"/>
        <end position="430"/>
    </location>
</feature>
<name>A0AAD9NHW9_9ANNE</name>
<gene>
    <name evidence="3" type="ORF">LSH36_1g17012</name>
</gene>
<feature type="transmembrane region" description="Helical" evidence="2">
    <location>
        <begin position="115"/>
        <end position="132"/>
    </location>
</feature>
<dbReference type="InterPro" id="IPR032751">
    <property type="entry name" value="Fuseless"/>
</dbReference>
<dbReference type="Proteomes" id="UP001208570">
    <property type="component" value="Unassembled WGS sequence"/>
</dbReference>
<evidence type="ECO:0000256" key="1">
    <source>
        <dbReference type="SAM" id="MobiDB-lite"/>
    </source>
</evidence>
<protein>
    <recommendedName>
        <fullName evidence="5">Transmembrane protein</fullName>
    </recommendedName>
</protein>
<feature type="transmembrane region" description="Helical" evidence="2">
    <location>
        <begin position="48"/>
        <end position="69"/>
    </location>
</feature>
<keyword evidence="2" id="KW-1133">Transmembrane helix</keyword>
<comment type="caution">
    <text evidence="3">The sequence shown here is derived from an EMBL/GenBank/DDBJ whole genome shotgun (WGS) entry which is preliminary data.</text>
</comment>
<feature type="transmembrane region" description="Helical" evidence="2">
    <location>
        <begin position="170"/>
        <end position="193"/>
    </location>
</feature>
<feature type="transmembrane region" description="Helical" evidence="2">
    <location>
        <begin position="205"/>
        <end position="226"/>
    </location>
</feature>
<reference evidence="3" key="1">
    <citation type="journal article" date="2023" name="Mol. Biol. Evol.">
        <title>Third-Generation Sequencing Reveals the Adaptive Role of the Epigenome in Three Deep-Sea Polychaetes.</title>
        <authorList>
            <person name="Perez M."/>
            <person name="Aroh O."/>
            <person name="Sun Y."/>
            <person name="Lan Y."/>
            <person name="Juniper S.K."/>
            <person name="Young C.R."/>
            <person name="Angers B."/>
            <person name="Qian P.Y."/>
        </authorList>
    </citation>
    <scope>NUCLEOTIDE SEQUENCE</scope>
    <source>
        <strain evidence="3">P08H-3</strain>
    </source>
</reference>
<feature type="transmembrane region" description="Helical" evidence="2">
    <location>
        <begin position="247"/>
        <end position="268"/>
    </location>
</feature>
<feature type="transmembrane region" description="Helical" evidence="2">
    <location>
        <begin position="81"/>
        <end position="103"/>
    </location>
</feature>
<keyword evidence="4" id="KW-1185">Reference proteome</keyword>
<sequence length="461" mass="52431">MPMLQRCLAVVDAGLCLFIFFPLAIFHWRGTWQLQDIYFLPGNLVDSSWISLAIGANLGLVELLTQPYLGGAIHQEHKVLYFIYSRLHLYIHGWAVMSFWRGVWNLLDLYLTEGWINSLIILIICQIISFVTRTTRTNVGIPVSIMLDTDPDLLEPDTVFKISPEDSIRYMLDCLFTQFIIIFSSICIWRGIWNIFDTFLLPSHHFMSDVISLLIGAGLVALMFILQPPLAWISEKLEARSALHKLIYEDFIFFIATWANLLLWRGAWDLCIEYMLPDPEVGSWVCHWIGTVGMMSLQVFNNVGLNGIERDGQYQGGEGIFPVYYLRIYLQDKIQTTFKVYKKLGIKSQDDTVPMLGTNGIQDSGCLDNGQEKTYTVDNQPESCVDPDPAVDKEDNIKEQCTHDSNLPNNTLNGKVTPGEISQSSNSQRNVNHDPLIINYVVGSIHDFETSPRDQKSETVS</sequence>
<accession>A0AAD9NHW9</accession>
<dbReference type="EMBL" id="JAODUP010000001">
    <property type="protein sequence ID" value="KAK2170695.1"/>
    <property type="molecule type" value="Genomic_DNA"/>
</dbReference>
<keyword evidence="2" id="KW-0472">Membrane</keyword>